<evidence type="ECO:0000313" key="2">
    <source>
        <dbReference type="Proteomes" id="UP001334084"/>
    </source>
</evidence>
<dbReference type="KEGG" id="vnx:VNE69_05154"/>
<name>A0AAX4JCA0_9MICR</name>
<dbReference type="Proteomes" id="UP001334084">
    <property type="component" value="Chromosome 5"/>
</dbReference>
<proteinExistence type="predicted"/>
<dbReference type="AlphaFoldDB" id="A0AAX4JCA0"/>
<gene>
    <name evidence="1" type="ORF">VNE69_05154</name>
</gene>
<dbReference type="EMBL" id="CP142730">
    <property type="protein sequence ID" value="WUR03565.1"/>
    <property type="molecule type" value="Genomic_DNA"/>
</dbReference>
<sequence>MSIIQEIESFQKLIKEDISLGNDIHHFEEYENILANWDKYREFKALYLQNIPSEEFYNLRKSMNKISMPNLESENNKLGEAIKNLQYENTSSDFRNTYDQE</sequence>
<dbReference type="RefSeq" id="XP_065329710.1">
    <property type="nucleotide sequence ID" value="XM_065473638.1"/>
</dbReference>
<organism evidence="1 2">
    <name type="scientific">Vairimorpha necatrix</name>
    <dbReference type="NCBI Taxonomy" id="6039"/>
    <lineage>
        <taxon>Eukaryota</taxon>
        <taxon>Fungi</taxon>
        <taxon>Fungi incertae sedis</taxon>
        <taxon>Microsporidia</taxon>
        <taxon>Nosematidae</taxon>
        <taxon>Vairimorpha</taxon>
    </lineage>
</organism>
<keyword evidence="2" id="KW-1185">Reference proteome</keyword>
<evidence type="ECO:0000313" key="1">
    <source>
        <dbReference type="EMBL" id="WUR03565.1"/>
    </source>
</evidence>
<reference evidence="1" key="1">
    <citation type="journal article" date="2024" name="BMC Genomics">
        <title>Functional annotation of a divergent genome using sequence and structure-based similarity.</title>
        <authorList>
            <person name="Svedberg D."/>
            <person name="Winiger R.R."/>
            <person name="Berg A."/>
            <person name="Sharma H."/>
            <person name="Tellgren-Roth C."/>
            <person name="Debrunner-Vossbrinck B.A."/>
            <person name="Vossbrinck C.R."/>
            <person name="Barandun J."/>
        </authorList>
    </citation>
    <scope>NUCLEOTIDE SEQUENCE</scope>
    <source>
        <strain evidence="1">Illinois isolate</strain>
    </source>
</reference>
<protein>
    <submittedName>
        <fullName evidence="1">Uncharacterized protein</fullName>
    </submittedName>
</protein>
<accession>A0AAX4JCA0</accession>
<dbReference type="GeneID" id="90541378"/>